<evidence type="ECO:0000259" key="3">
    <source>
        <dbReference type="PROSITE" id="PS50192"/>
    </source>
</evidence>
<feature type="region of interest" description="Disordered" evidence="2">
    <location>
        <begin position="619"/>
        <end position="650"/>
    </location>
</feature>
<evidence type="ECO:0000313" key="5">
    <source>
        <dbReference type="Proteomes" id="UP001610334"/>
    </source>
</evidence>
<feature type="region of interest" description="Disordered" evidence="2">
    <location>
        <begin position="233"/>
        <end position="333"/>
    </location>
</feature>
<dbReference type="InterPro" id="IPR019529">
    <property type="entry name" value="Syntaxin-18_N"/>
</dbReference>
<dbReference type="Gene3D" id="1.25.40.10">
    <property type="entry name" value="Tetratricopeptide repeat domain"/>
    <property type="match status" value="1"/>
</dbReference>
<dbReference type="Pfam" id="PF13181">
    <property type="entry name" value="TPR_8"/>
    <property type="match status" value="1"/>
</dbReference>
<sequence>MSLKLEIETWVQALEHFDHQEYEQALRAFAGIADTSKILFNCGVIYATLGEHEKAVECYQSAVGLDQYLAIAYFQEGVSNFLLGDFEEALANFNDTLLYLRGNTYIDYEQLGLKFRLYSCEVLFNRGLCYIYLQQIGPGMQDLEYASKEKVTPDHDVINDAIKERAEGYTVFSIPVGVVYRPNEAKVKNLKAKDYLGKSRVVAANRLSTPVDAMARAPGDVPFATSHLVQKNLTSRSRQQSEPPMNRNLFPPTPPPDADKASLSSSGSMGGAPAPRPIANKALRPPKLDLDRPGAQPAQPNGQAAATATPEKPRIGTTRTASEPRGPSIRQPRAFAPERQAFPRESYGHRRGTSDGLGLVPNGYPEPAYGVYGAYGEARAMALANGGRPFQQEGYINEEEEYGSSPCDEELAPDVGFEIMGAKQRTRSRSRGPARGYSRRPEVRKFRVKVHSSDDTRYIIIGPAIEFPEFETRIREKFGFQMQLKIKMQDEGDMITMVDQEDLDLLLMASREIARREGSEMGKMEVRSDFPRESTGHDSQELKYPKSATHDSRADTMTDLTPTFTDLLHRKNKSLSLATRPLTTETADEFLKEAYRINTHITSLLSYLHKIRPSYLSISTHSSTTSSRNKPHHRSTPSTSAAREKDTLSPAELDSITTSTSSLLHTLSSSISNLSSAESLRQETHSTLLDKKYGRKRSRASNLLFQWASGSSPLSDGDGAGAGGYGGKKEAQIVDEQREELLKGVRESILWFLRRQLENTIETQREMVEKRIERAREREKSVLYKASASNAAGAGAGSRARTGSTSFSRPSTYPEPGFEAEPTPVGKGAVLDESEVAAIEAELSPEQLQLFAEENDSMVRYYEDTLSKVQNAEKSLLEISSLQQTLVTHLSTQEEYIGQLVSDASNTETNIGRGNKELKRATERRSAAQAVFWGTVGLCTWLVVWDLMF</sequence>
<dbReference type="SMART" id="SM00397">
    <property type="entry name" value="t_SNARE"/>
    <property type="match status" value="1"/>
</dbReference>
<reference evidence="4 5" key="1">
    <citation type="submission" date="2024-07" db="EMBL/GenBank/DDBJ databases">
        <title>Section-level genome sequencing and comparative genomics of Aspergillus sections Usti and Cavernicolus.</title>
        <authorList>
            <consortium name="Lawrence Berkeley National Laboratory"/>
            <person name="Nybo J.L."/>
            <person name="Vesth T.C."/>
            <person name="Theobald S."/>
            <person name="Frisvad J.C."/>
            <person name="Larsen T.O."/>
            <person name="Kjaerboelling I."/>
            <person name="Rothschild-Mancinelli K."/>
            <person name="Lyhne E.K."/>
            <person name="Kogle M.E."/>
            <person name="Barry K."/>
            <person name="Clum A."/>
            <person name="Na H."/>
            <person name="Ledsgaard L."/>
            <person name="Lin J."/>
            <person name="Lipzen A."/>
            <person name="Kuo A."/>
            <person name="Riley R."/>
            <person name="Mondo S."/>
            <person name="Labutti K."/>
            <person name="Haridas S."/>
            <person name="Pangalinan J."/>
            <person name="Salamov A.A."/>
            <person name="Simmons B.A."/>
            <person name="Magnuson J.K."/>
            <person name="Chen J."/>
            <person name="Drula E."/>
            <person name="Henrissat B."/>
            <person name="Wiebenga A."/>
            <person name="Lubbers R.J."/>
            <person name="Gomes A.C."/>
            <person name="Makela M.R."/>
            <person name="Stajich J."/>
            <person name="Grigoriev I.V."/>
            <person name="Mortensen U.H."/>
            <person name="De Vries R.P."/>
            <person name="Baker S.E."/>
            <person name="Andersen M.R."/>
        </authorList>
    </citation>
    <scope>NUCLEOTIDE SEQUENCE [LARGE SCALE GENOMIC DNA]</scope>
    <source>
        <strain evidence="4 5">CBS 588.65</strain>
    </source>
</reference>
<feature type="region of interest" description="Disordered" evidence="2">
    <location>
        <begin position="793"/>
        <end position="824"/>
    </location>
</feature>
<keyword evidence="5" id="KW-1185">Reference proteome</keyword>
<organism evidence="4 5">
    <name type="scientific">Aspergillus granulosus</name>
    <dbReference type="NCBI Taxonomy" id="176169"/>
    <lineage>
        <taxon>Eukaryota</taxon>
        <taxon>Fungi</taxon>
        <taxon>Dikarya</taxon>
        <taxon>Ascomycota</taxon>
        <taxon>Pezizomycotina</taxon>
        <taxon>Eurotiomycetes</taxon>
        <taxon>Eurotiomycetidae</taxon>
        <taxon>Eurotiales</taxon>
        <taxon>Aspergillaceae</taxon>
        <taxon>Aspergillus</taxon>
        <taxon>Aspergillus subgen. Nidulantes</taxon>
    </lineage>
</organism>
<dbReference type="PANTHER" id="PTHR15175:SF0">
    <property type="entry name" value="SH3 DOMAIN-CONTAINING PROTEIN C23A1.17"/>
    <property type="match status" value="1"/>
</dbReference>
<dbReference type="PROSITE" id="PS50192">
    <property type="entry name" value="T_SNARE"/>
    <property type="match status" value="1"/>
</dbReference>
<dbReference type="SMART" id="SM00666">
    <property type="entry name" value="PB1"/>
    <property type="match status" value="1"/>
</dbReference>
<keyword evidence="1" id="KW-0802">TPR repeat</keyword>
<feature type="compositionally biased region" description="Low complexity" evidence="2">
    <location>
        <begin position="793"/>
        <end position="806"/>
    </location>
</feature>
<dbReference type="EMBL" id="JBFXLT010000028">
    <property type="protein sequence ID" value="KAL2815289.1"/>
    <property type="molecule type" value="Genomic_DNA"/>
</dbReference>
<evidence type="ECO:0000256" key="2">
    <source>
        <dbReference type="SAM" id="MobiDB-lite"/>
    </source>
</evidence>
<dbReference type="InterPro" id="IPR000727">
    <property type="entry name" value="T_SNARE_dom"/>
</dbReference>
<evidence type="ECO:0000313" key="4">
    <source>
        <dbReference type="EMBL" id="KAL2815289.1"/>
    </source>
</evidence>
<dbReference type="Gene3D" id="3.10.20.90">
    <property type="entry name" value="Phosphatidylinositol 3-kinase Catalytic Subunit, Chain A, domain 1"/>
    <property type="match status" value="1"/>
</dbReference>
<feature type="region of interest" description="Disordered" evidence="2">
    <location>
        <begin position="518"/>
        <end position="556"/>
    </location>
</feature>
<dbReference type="InterPro" id="IPR051864">
    <property type="entry name" value="NCF2_NOXA1"/>
</dbReference>
<dbReference type="InterPro" id="IPR019734">
    <property type="entry name" value="TPR_rpt"/>
</dbReference>
<comment type="caution">
    <text evidence="4">The sequence shown here is derived from an EMBL/GenBank/DDBJ whole genome shotgun (WGS) entry which is preliminary data.</text>
</comment>
<dbReference type="PROSITE" id="PS50005">
    <property type="entry name" value="TPR"/>
    <property type="match status" value="1"/>
</dbReference>
<evidence type="ECO:0000256" key="1">
    <source>
        <dbReference type="PROSITE-ProRule" id="PRU00339"/>
    </source>
</evidence>
<dbReference type="InterPro" id="IPR000270">
    <property type="entry name" value="PB1_dom"/>
</dbReference>
<dbReference type="SUPFAM" id="SSF58038">
    <property type="entry name" value="SNARE fusion complex"/>
    <property type="match status" value="1"/>
</dbReference>
<proteinExistence type="predicted"/>
<protein>
    <recommendedName>
        <fullName evidence="3">t-SNARE coiled-coil homology domain-containing protein</fullName>
    </recommendedName>
</protein>
<dbReference type="Proteomes" id="UP001610334">
    <property type="component" value="Unassembled WGS sequence"/>
</dbReference>
<dbReference type="CDD" id="cd06408">
    <property type="entry name" value="PB1_NoxR"/>
    <property type="match status" value="1"/>
</dbReference>
<feature type="compositionally biased region" description="Low complexity" evidence="2">
    <location>
        <begin position="261"/>
        <end position="273"/>
    </location>
</feature>
<dbReference type="InterPro" id="IPR034892">
    <property type="entry name" value="PB1_NoxR"/>
</dbReference>
<dbReference type="Pfam" id="PF10496">
    <property type="entry name" value="Syntaxin-18_N"/>
    <property type="match status" value="1"/>
</dbReference>
<gene>
    <name evidence="4" type="ORF">BJX63DRAFT_420391</name>
</gene>
<accession>A0ABR4HII8</accession>
<feature type="compositionally biased region" description="Polar residues" evidence="2">
    <location>
        <begin position="233"/>
        <end position="243"/>
    </location>
</feature>
<dbReference type="SMART" id="SM00028">
    <property type="entry name" value="TPR"/>
    <property type="match status" value="3"/>
</dbReference>
<dbReference type="SUPFAM" id="SSF54277">
    <property type="entry name" value="CAD &amp; PB1 domains"/>
    <property type="match status" value="1"/>
</dbReference>
<feature type="domain" description="T-SNARE coiled-coil homology" evidence="3">
    <location>
        <begin position="859"/>
        <end position="921"/>
    </location>
</feature>
<dbReference type="SUPFAM" id="SSF48452">
    <property type="entry name" value="TPR-like"/>
    <property type="match status" value="1"/>
</dbReference>
<name>A0ABR4HII8_9EURO</name>
<dbReference type="Gene3D" id="1.20.5.110">
    <property type="match status" value="1"/>
</dbReference>
<dbReference type="InterPro" id="IPR011990">
    <property type="entry name" value="TPR-like_helical_dom_sf"/>
</dbReference>
<feature type="repeat" description="TPR" evidence="1">
    <location>
        <begin position="36"/>
        <end position="69"/>
    </location>
</feature>
<dbReference type="PANTHER" id="PTHR15175">
    <property type="entry name" value="NEUTROPHIL CYTOSOLIC FACTOR 2, NEUTROPHIL NADPH OXIDASE FACTOR 2"/>
    <property type="match status" value="1"/>
</dbReference>
<feature type="compositionally biased region" description="Low complexity" evidence="2">
    <location>
        <begin position="293"/>
        <end position="310"/>
    </location>
</feature>